<dbReference type="InterPro" id="IPR051244">
    <property type="entry name" value="TCAF"/>
</dbReference>
<accession>A0ABM3YZZ7</accession>
<sequence>MDQLTRGIHSLDLRGNYQPGELVLRGGHAFPVLKSSNGQILIAASYYGRGKMVVASHELILPSQPVQPFIRNALEWLKPSSSSTVGFHSTMYSLYQALQGCGLKLNPNGKLEESIGVYCRDAYDDSQVAEILNFVKKGGGLLIGGQAWYWSYSNGKHNALHAYPGNKITGPAGIYFTGEVADNGVYQVCR</sequence>
<evidence type="ECO:0000313" key="1">
    <source>
        <dbReference type="Proteomes" id="UP001652622"/>
    </source>
</evidence>
<dbReference type="RefSeq" id="XP_060541703.1">
    <property type="nucleotide sequence ID" value="XM_060685720.1"/>
</dbReference>
<name>A0ABM3YZZ7_PANGU</name>
<protein>
    <submittedName>
        <fullName evidence="2">TRPM8 channel-associated factor 2-like</fullName>
    </submittedName>
</protein>
<dbReference type="PANTHER" id="PTHR15730">
    <property type="entry name" value="EXPERIMENTAL AUTOIMMUNE PROSTATITIS ANTIGEN 2-RELATED"/>
    <property type="match status" value="1"/>
</dbReference>
<gene>
    <name evidence="2" type="primary">LOC132710157</name>
</gene>
<dbReference type="PANTHER" id="PTHR15730:SF5">
    <property type="entry name" value="SI:CH211-210B2.2-RELATED"/>
    <property type="match status" value="1"/>
</dbReference>
<organism evidence="1 2">
    <name type="scientific">Pantherophis guttatus</name>
    <name type="common">Corn snake</name>
    <name type="synonym">Elaphe guttata</name>
    <dbReference type="NCBI Taxonomy" id="94885"/>
    <lineage>
        <taxon>Eukaryota</taxon>
        <taxon>Metazoa</taxon>
        <taxon>Chordata</taxon>
        <taxon>Craniata</taxon>
        <taxon>Vertebrata</taxon>
        <taxon>Euteleostomi</taxon>
        <taxon>Lepidosauria</taxon>
        <taxon>Squamata</taxon>
        <taxon>Bifurcata</taxon>
        <taxon>Unidentata</taxon>
        <taxon>Episquamata</taxon>
        <taxon>Toxicofera</taxon>
        <taxon>Serpentes</taxon>
        <taxon>Colubroidea</taxon>
        <taxon>Colubridae</taxon>
        <taxon>Colubrinae</taxon>
        <taxon>Pantherophis</taxon>
    </lineage>
</organism>
<keyword evidence="1" id="KW-1185">Reference proteome</keyword>
<evidence type="ECO:0000313" key="2">
    <source>
        <dbReference type="RefSeq" id="XP_060541703.1"/>
    </source>
</evidence>
<dbReference type="GeneID" id="132710157"/>
<dbReference type="Proteomes" id="UP001652622">
    <property type="component" value="Unplaced"/>
</dbReference>
<proteinExistence type="predicted"/>
<reference evidence="2" key="1">
    <citation type="submission" date="2025-08" db="UniProtKB">
        <authorList>
            <consortium name="RefSeq"/>
        </authorList>
    </citation>
    <scope>IDENTIFICATION</scope>
    <source>
        <tissue evidence="2">Blood</tissue>
    </source>
</reference>